<proteinExistence type="predicted"/>
<dbReference type="OrthoDB" id="673218at2"/>
<gene>
    <name evidence="1" type="ORF">FEF09_20375</name>
</gene>
<dbReference type="Proteomes" id="UP000318815">
    <property type="component" value="Unassembled WGS sequence"/>
</dbReference>
<name>A0A5C6LNN6_9BACT</name>
<evidence type="ECO:0000313" key="1">
    <source>
        <dbReference type="EMBL" id="TWV98782.1"/>
    </source>
</evidence>
<accession>A0A5C6LNN6</accession>
<organism evidence="1 2">
    <name type="scientific">Chitinophaga pinensis</name>
    <dbReference type="NCBI Taxonomy" id="79329"/>
    <lineage>
        <taxon>Bacteria</taxon>
        <taxon>Pseudomonadati</taxon>
        <taxon>Bacteroidota</taxon>
        <taxon>Chitinophagia</taxon>
        <taxon>Chitinophagales</taxon>
        <taxon>Chitinophagaceae</taxon>
        <taxon>Chitinophaga</taxon>
    </lineage>
</organism>
<keyword evidence="2" id="KW-1185">Reference proteome</keyword>
<evidence type="ECO:0000313" key="2">
    <source>
        <dbReference type="Proteomes" id="UP000318815"/>
    </source>
</evidence>
<sequence>MMTRQITVSYNDQHYMYDVAFERQDNATVYHIKPHKKSAVAFPEHFDIVKADDSEQPQYDVRGLNEEGKQIADVLWQQISLFPPQFKGGKA</sequence>
<dbReference type="EMBL" id="VOHS01000024">
    <property type="protein sequence ID" value="TWV98782.1"/>
    <property type="molecule type" value="Genomic_DNA"/>
</dbReference>
<comment type="caution">
    <text evidence="1">The sequence shown here is derived from an EMBL/GenBank/DDBJ whole genome shotgun (WGS) entry which is preliminary data.</text>
</comment>
<reference evidence="1 2" key="1">
    <citation type="submission" date="2019-08" db="EMBL/GenBank/DDBJ databases">
        <title>Whole genome sequencing of chitin degrading bacteria Chitinophaga pinensis YS16.</title>
        <authorList>
            <person name="Singh R.P."/>
            <person name="Manchanda G."/>
            <person name="Maurya I.K."/>
            <person name="Joshi N.K."/>
            <person name="Srivastava A.K."/>
        </authorList>
    </citation>
    <scope>NUCLEOTIDE SEQUENCE [LARGE SCALE GENOMIC DNA]</scope>
    <source>
        <strain evidence="1 2">YS-16</strain>
    </source>
</reference>
<protein>
    <submittedName>
        <fullName evidence="1">Uncharacterized protein</fullName>
    </submittedName>
</protein>
<dbReference type="AlphaFoldDB" id="A0A5C6LNN6"/>
<dbReference type="RefSeq" id="WP_146306809.1">
    <property type="nucleotide sequence ID" value="NZ_VOHS01000024.1"/>
</dbReference>